<organism evidence="2 3">
    <name type="scientific">Clostridium bornimense</name>
    <dbReference type="NCBI Taxonomy" id="1216932"/>
    <lineage>
        <taxon>Bacteria</taxon>
        <taxon>Bacillati</taxon>
        <taxon>Bacillota</taxon>
        <taxon>Clostridia</taxon>
        <taxon>Eubacteriales</taxon>
        <taxon>Clostridiaceae</taxon>
        <taxon>Clostridium</taxon>
    </lineage>
</organism>
<dbReference type="OrthoDB" id="9798081at2"/>
<keyword evidence="3" id="KW-1185">Reference proteome</keyword>
<dbReference type="PATRIC" id="fig|1216932.3.peg.2681"/>
<dbReference type="PROSITE" id="PS51186">
    <property type="entry name" value="GNAT"/>
    <property type="match status" value="1"/>
</dbReference>
<gene>
    <name evidence="2" type="ORF">CM240_2719</name>
</gene>
<accession>W6RYW0</accession>
<dbReference type="InterPro" id="IPR016181">
    <property type="entry name" value="Acyl_CoA_acyltransferase"/>
</dbReference>
<evidence type="ECO:0000313" key="3">
    <source>
        <dbReference type="Proteomes" id="UP000019426"/>
    </source>
</evidence>
<dbReference type="PANTHER" id="PTHR43792">
    <property type="entry name" value="GNAT FAMILY, PUTATIVE (AFU_ORTHOLOGUE AFUA_3G00765)-RELATED-RELATED"/>
    <property type="match status" value="1"/>
</dbReference>
<dbReference type="EMBL" id="HG917869">
    <property type="protein sequence ID" value="CDM69836.1"/>
    <property type="molecule type" value="Genomic_DNA"/>
</dbReference>
<dbReference type="Pfam" id="PF13302">
    <property type="entry name" value="Acetyltransf_3"/>
    <property type="match status" value="1"/>
</dbReference>
<feature type="domain" description="N-acetyltransferase" evidence="1">
    <location>
        <begin position="8"/>
        <end position="169"/>
    </location>
</feature>
<keyword evidence="2" id="KW-0808">Transferase</keyword>
<sequence>MILETERLFLREMEQADFKDLAEMLQNPKVMYAYEHDFSDEDVQVWLDRQRNRYKKYGFGLWAMILKSTGCMIGQAGLTMQKYRGSEVLEIGYLLKQDYWHCGYAREAARGCKKYTFEQLNKEKVHSIIKSDNWASMKVAESIGMKKEDEFITQFYNGDMLHYLYSIYK</sequence>
<dbReference type="GO" id="GO:0016747">
    <property type="term" value="F:acyltransferase activity, transferring groups other than amino-acyl groups"/>
    <property type="evidence" value="ECO:0007669"/>
    <property type="project" value="InterPro"/>
</dbReference>
<dbReference type="InterPro" id="IPR051531">
    <property type="entry name" value="N-acetyltransferase"/>
</dbReference>
<reference evidence="2 3" key="1">
    <citation type="submission" date="2013-11" db="EMBL/GenBank/DDBJ databases">
        <title>Complete genome sequence of Clostridum sp. M2/40.</title>
        <authorList>
            <person name="Wibberg D."/>
            <person name="Puehler A."/>
            <person name="Schlueter A."/>
        </authorList>
    </citation>
    <scope>NUCLEOTIDE SEQUENCE [LARGE SCALE GENOMIC DNA]</scope>
    <source>
        <strain evidence="3">M2/40</strain>
    </source>
</reference>
<name>W6RYW0_9CLOT</name>
<dbReference type="STRING" id="1216932.CM240_2719"/>
<dbReference type="eggNOG" id="COG1670">
    <property type="taxonomic scope" value="Bacteria"/>
</dbReference>
<dbReference type="InterPro" id="IPR000182">
    <property type="entry name" value="GNAT_dom"/>
</dbReference>
<protein>
    <submittedName>
        <fullName evidence="2">GCN5-related N-acetyltransferase</fullName>
    </submittedName>
</protein>
<dbReference type="Gene3D" id="3.40.630.30">
    <property type="match status" value="1"/>
</dbReference>
<dbReference type="PANTHER" id="PTHR43792:SF1">
    <property type="entry name" value="N-ACETYLTRANSFERASE DOMAIN-CONTAINING PROTEIN"/>
    <property type="match status" value="1"/>
</dbReference>
<dbReference type="SUPFAM" id="SSF55729">
    <property type="entry name" value="Acyl-CoA N-acyltransferases (Nat)"/>
    <property type="match status" value="1"/>
</dbReference>
<proteinExistence type="predicted"/>
<dbReference type="Proteomes" id="UP000019426">
    <property type="component" value="Chromosome M2/40_rep2"/>
</dbReference>
<dbReference type="HOGENOM" id="CLU_013985_3_1_9"/>
<dbReference type="KEGG" id="clt:CM240_2719"/>
<dbReference type="AlphaFoldDB" id="W6RYW0"/>
<evidence type="ECO:0000313" key="2">
    <source>
        <dbReference type="EMBL" id="CDM69836.1"/>
    </source>
</evidence>
<evidence type="ECO:0000259" key="1">
    <source>
        <dbReference type="PROSITE" id="PS51186"/>
    </source>
</evidence>
<dbReference type="RefSeq" id="WP_044040021.1">
    <property type="nucleotide sequence ID" value="NZ_HG917869.1"/>
</dbReference>